<sequence>MKDRSHNSEAFAYQRSTVKRLLVVFLIFALVLTAESSASEEYLLCDQCTRVVGHLKALPHDSNANWRTLFDDMCVASRWLGSDFCWYVDHFNAWPVLDNSLKNYDNVKRICTTIYQWL</sequence>
<evidence type="ECO:0000256" key="1">
    <source>
        <dbReference type="SAM" id="SignalP"/>
    </source>
</evidence>
<evidence type="ECO:0008006" key="4">
    <source>
        <dbReference type="Google" id="ProtNLM"/>
    </source>
</evidence>
<accession>A0A4V6A0Y3</accession>
<comment type="caution">
    <text evidence="2">The sequence shown here is derived from an EMBL/GenBank/DDBJ whole genome shotgun (WGS) entry which is preliminary data.</text>
</comment>
<proteinExistence type="predicted"/>
<name>A0A4V6A0Y3_STECR</name>
<keyword evidence="3" id="KW-1185">Reference proteome</keyword>
<dbReference type="AlphaFoldDB" id="A0A4V6A0Y3"/>
<gene>
    <name evidence="2" type="ORF">L596_020613</name>
</gene>
<dbReference type="Proteomes" id="UP000298663">
    <property type="component" value="Unassembled WGS sequence"/>
</dbReference>
<reference evidence="2 3" key="2">
    <citation type="journal article" date="2019" name="G3 (Bethesda)">
        <title>Hybrid Assembly of the Genome of the Entomopathogenic Nematode Steinernema carpocapsae Identifies the X-Chromosome.</title>
        <authorList>
            <person name="Serra L."/>
            <person name="Macchietto M."/>
            <person name="Macias-Munoz A."/>
            <person name="McGill C.J."/>
            <person name="Rodriguez I.M."/>
            <person name="Rodriguez B."/>
            <person name="Murad R."/>
            <person name="Mortazavi A."/>
        </authorList>
    </citation>
    <scope>NUCLEOTIDE SEQUENCE [LARGE SCALE GENOMIC DNA]</scope>
    <source>
        <strain evidence="2 3">ALL</strain>
    </source>
</reference>
<feature type="chain" id="PRO_5020463990" description="Saposin B-type domain-containing protein" evidence="1">
    <location>
        <begin position="34"/>
        <end position="118"/>
    </location>
</feature>
<keyword evidence="1" id="KW-0732">Signal</keyword>
<evidence type="ECO:0000313" key="3">
    <source>
        <dbReference type="Proteomes" id="UP000298663"/>
    </source>
</evidence>
<dbReference type="EMBL" id="AZBU02000006">
    <property type="protein sequence ID" value="TKR73285.1"/>
    <property type="molecule type" value="Genomic_DNA"/>
</dbReference>
<feature type="signal peptide" evidence="1">
    <location>
        <begin position="1"/>
        <end position="33"/>
    </location>
</feature>
<organism evidence="2 3">
    <name type="scientific">Steinernema carpocapsae</name>
    <name type="common">Entomopathogenic nematode</name>
    <dbReference type="NCBI Taxonomy" id="34508"/>
    <lineage>
        <taxon>Eukaryota</taxon>
        <taxon>Metazoa</taxon>
        <taxon>Ecdysozoa</taxon>
        <taxon>Nematoda</taxon>
        <taxon>Chromadorea</taxon>
        <taxon>Rhabditida</taxon>
        <taxon>Tylenchina</taxon>
        <taxon>Panagrolaimomorpha</taxon>
        <taxon>Strongyloidoidea</taxon>
        <taxon>Steinernematidae</taxon>
        <taxon>Steinernema</taxon>
    </lineage>
</organism>
<protein>
    <recommendedName>
        <fullName evidence="4">Saposin B-type domain-containing protein</fullName>
    </recommendedName>
</protein>
<evidence type="ECO:0000313" key="2">
    <source>
        <dbReference type="EMBL" id="TKR73285.1"/>
    </source>
</evidence>
<reference evidence="2 3" key="1">
    <citation type="journal article" date="2015" name="Genome Biol.">
        <title>Comparative genomics of Steinernema reveals deeply conserved gene regulatory networks.</title>
        <authorList>
            <person name="Dillman A.R."/>
            <person name="Macchietto M."/>
            <person name="Porter C.F."/>
            <person name="Rogers A."/>
            <person name="Williams B."/>
            <person name="Antoshechkin I."/>
            <person name="Lee M.M."/>
            <person name="Goodwin Z."/>
            <person name="Lu X."/>
            <person name="Lewis E.E."/>
            <person name="Goodrich-Blair H."/>
            <person name="Stock S.P."/>
            <person name="Adams B.J."/>
            <person name="Sternberg P.W."/>
            <person name="Mortazavi A."/>
        </authorList>
    </citation>
    <scope>NUCLEOTIDE SEQUENCE [LARGE SCALE GENOMIC DNA]</scope>
    <source>
        <strain evidence="2 3">ALL</strain>
    </source>
</reference>